<name>A0CFE2_PARTE</name>
<feature type="domain" description="Myb-like" evidence="1">
    <location>
        <begin position="11"/>
        <end position="61"/>
    </location>
</feature>
<dbReference type="OrthoDB" id="323908at2759"/>
<dbReference type="InterPro" id="IPR009057">
    <property type="entry name" value="Homeodomain-like_sf"/>
</dbReference>
<dbReference type="SUPFAM" id="SSF46689">
    <property type="entry name" value="Homeodomain-like"/>
    <property type="match status" value="1"/>
</dbReference>
<dbReference type="EMBL" id="CT868069">
    <property type="protein sequence ID" value="CAK69509.1"/>
    <property type="molecule type" value="Genomic_DNA"/>
</dbReference>
<gene>
    <name evidence="2" type="ORF">GSPATT00037948001</name>
</gene>
<dbReference type="RefSeq" id="XP_001436906.1">
    <property type="nucleotide sequence ID" value="XM_001436869.1"/>
</dbReference>
<dbReference type="PROSITE" id="PS50090">
    <property type="entry name" value="MYB_LIKE"/>
    <property type="match status" value="1"/>
</dbReference>
<dbReference type="Proteomes" id="UP000000600">
    <property type="component" value="Unassembled WGS sequence"/>
</dbReference>
<organism evidence="2 3">
    <name type="scientific">Paramecium tetraurelia</name>
    <dbReference type="NCBI Taxonomy" id="5888"/>
    <lineage>
        <taxon>Eukaryota</taxon>
        <taxon>Sar</taxon>
        <taxon>Alveolata</taxon>
        <taxon>Ciliophora</taxon>
        <taxon>Intramacronucleata</taxon>
        <taxon>Oligohymenophorea</taxon>
        <taxon>Peniculida</taxon>
        <taxon>Parameciidae</taxon>
        <taxon>Paramecium</taxon>
    </lineage>
</organism>
<evidence type="ECO:0000313" key="2">
    <source>
        <dbReference type="EMBL" id="CAK69509.1"/>
    </source>
</evidence>
<accession>A0CFE2</accession>
<dbReference type="Pfam" id="PF00249">
    <property type="entry name" value="Myb_DNA-binding"/>
    <property type="match status" value="1"/>
</dbReference>
<reference evidence="2 3" key="1">
    <citation type="journal article" date="2006" name="Nature">
        <title>Global trends of whole-genome duplications revealed by the ciliate Paramecium tetraurelia.</title>
        <authorList>
            <consortium name="Genoscope"/>
            <person name="Aury J.-M."/>
            <person name="Jaillon O."/>
            <person name="Duret L."/>
            <person name="Noel B."/>
            <person name="Jubin C."/>
            <person name="Porcel B.M."/>
            <person name="Segurens B."/>
            <person name="Daubin V."/>
            <person name="Anthouard V."/>
            <person name="Aiach N."/>
            <person name="Arnaiz O."/>
            <person name="Billaut A."/>
            <person name="Beisson J."/>
            <person name="Blanc I."/>
            <person name="Bouhouche K."/>
            <person name="Camara F."/>
            <person name="Duharcourt S."/>
            <person name="Guigo R."/>
            <person name="Gogendeau D."/>
            <person name="Katinka M."/>
            <person name="Keller A.-M."/>
            <person name="Kissmehl R."/>
            <person name="Klotz C."/>
            <person name="Koll F."/>
            <person name="Le Moue A."/>
            <person name="Lepere C."/>
            <person name="Malinsky S."/>
            <person name="Nowacki M."/>
            <person name="Nowak J.K."/>
            <person name="Plattner H."/>
            <person name="Poulain J."/>
            <person name="Ruiz F."/>
            <person name="Serrano V."/>
            <person name="Zagulski M."/>
            <person name="Dessen P."/>
            <person name="Betermier M."/>
            <person name="Weissenbach J."/>
            <person name="Scarpelli C."/>
            <person name="Schachter V."/>
            <person name="Sperling L."/>
            <person name="Meyer E."/>
            <person name="Cohen J."/>
            <person name="Wincker P."/>
        </authorList>
    </citation>
    <scope>NUCLEOTIDE SEQUENCE [LARGE SCALE GENOMIC DNA]</scope>
    <source>
        <strain evidence="2 3">Stock d4-2</strain>
    </source>
</reference>
<keyword evidence="3" id="KW-1185">Reference proteome</keyword>
<protein>
    <recommendedName>
        <fullName evidence="1">Myb-like domain-containing protein</fullName>
    </recommendedName>
</protein>
<dbReference type="GeneID" id="5022691"/>
<dbReference type="Gene3D" id="1.10.10.60">
    <property type="entry name" value="Homeodomain-like"/>
    <property type="match status" value="1"/>
</dbReference>
<dbReference type="HOGENOM" id="CLU_1398767_0_0_1"/>
<evidence type="ECO:0000259" key="1">
    <source>
        <dbReference type="PROSITE" id="PS50090"/>
    </source>
</evidence>
<proteinExistence type="predicted"/>
<dbReference type="KEGG" id="ptm:GSPATT00037948001"/>
<evidence type="ECO:0000313" key="3">
    <source>
        <dbReference type="Proteomes" id="UP000000600"/>
    </source>
</evidence>
<dbReference type="InParanoid" id="A0CFE2"/>
<dbReference type="InterPro" id="IPR001005">
    <property type="entry name" value="SANT/Myb"/>
</dbReference>
<dbReference type="AlphaFoldDB" id="A0CFE2"/>
<sequence length="195" mass="23945">MLNLKTKQHPLSTQKRQYWTTKEDKLLQKALNLHNSKWKTIAEYYFQRNGSQFSQRRKRIKPQVLNMDSQFNFERKFWTPEGVKFRESLIQKYMFEWKQSQVTWMVEHRNKFKNVITIIQTLQLIRNHGVKRKIYNYGHYINNLDQNSQIFLKLYKVDRRIQKRIDIIGTLEILCEEENPYYVIPQLKRSIEKVD</sequence>